<dbReference type="EC" id="4.3.2.8" evidence="5"/>
<dbReference type="InterPro" id="IPR009288">
    <property type="entry name" value="AIG2-like_dom"/>
</dbReference>
<dbReference type="GO" id="GO:0042219">
    <property type="term" value="P:modified amino acid catabolic process"/>
    <property type="evidence" value="ECO:0007669"/>
    <property type="project" value="UniProtKB-UniRule"/>
</dbReference>
<dbReference type="Gene3D" id="3.10.490.10">
    <property type="entry name" value="Gamma-glutamyl cyclotransferase-like"/>
    <property type="match status" value="1"/>
</dbReference>
<dbReference type="AlphaFoldDB" id="A0A672J7R5"/>
<evidence type="ECO:0000313" key="7">
    <source>
        <dbReference type="Ensembl" id="ENSSFAP00005050243.1"/>
    </source>
</evidence>
<organism evidence="7 8">
    <name type="scientific">Salarias fasciatus</name>
    <name type="common">Jewelled blenny</name>
    <name type="synonym">Blennius fasciatus</name>
    <dbReference type="NCBI Taxonomy" id="181472"/>
    <lineage>
        <taxon>Eukaryota</taxon>
        <taxon>Metazoa</taxon>
        <taxon>Chordata</taxon>
        <taxon>Craniata</taxon>
        <taxon>Vertebrata</taxon>
        <taxon>Euteleostomi</taxon>
        <taxon>Actinopterygii</taxon>
        <taxon>Neopterygii</taxon>
        <taxon>Teleostei</taxon>
        <taxon>Neoteleostei</taxon>
        <taxon>Acanthomorphata</taxon>
        <taxon>Ovalentaria</taxon>
        <taxon>Blenniimorphae</taxon>
        <taxon>Blenniiformes</taxon>
        <taxon>Blennioidei</taxon>
        <taxon>Blenniidae</taxon>
        <taxon>Salariinae</taxon>
        <taxon>Salarias</taxon>
    </lineage>
</organism>
<dbReference type="Proteomes" id="UP000472267">
    <property type="component" value="Unassembled WGS sequence"/>
</dbReference>
<dbReference type="CDD" id="cd06661">
    <property type="entry name" value="GGCT_like"/>
    <property type="match status" value="1"/>
</dbReference>
<dbReference type="SUPFAM" id="SSF110857">
    <property type="entry name" value="Gamma-glutamyl cyclotransferase-like"/>
    <property type="match status" value="1"/>
</dbReference>
<comment type="similarity">
    <text evidence="2 5">Belongs to the gamma-glutamylcyclotransferase family.</text>
</comment>
<dbReference type="Ensembl" id="ENSSFAT00005051874.1">
    <property type="protein sequence ID" value="ENSSFAP00005050243.1"/>
    <property type="gene ID" value="ENSSFAG00005024247.1"/>
</dbReference>
<reference evidence="7" key="1">
    <citation type="submission" date="2025-08" db="UniProtKB">
        <authorList>
            <consortium name="Ensembl"/>
        </authorList>
    </citation>
    <scope>IDENTIFICATION</scope>
</reference>
<dbReference type="InterPro" id="IPR036568">
    <property type="entry name" value="GGCT-like_sf"/>
</dbReference>
<dbReference type="PANTHER" id="PTHR12510:SF4">
    <property type="entry name" value="GAMMA-GLUTAMYLAMINECYCLOTRANSFERASE"/>
    <property type="match status" value="1"/>
</dbReference>
<evidence type="ECO:0000259" key="6">
    <source>
        <dbReference type="Pfam" id="PF06094"/>
    </source>
</evidence>
<evidence type="ECO:0000313" key="8">
    <source>
        <dbReference type="Proteomes" id="UP000472267"/>
    </source>
</evidence>
<feature type="domain" description="Gamma-glutamylcyclotransferase AIG2-like" evidence="6">
    <location>
        <begin position="21"/>
        <end position="137"/>
    </location>
</feature>
<evidence type="ECO:0000256" key="3">
    <source>
        <dbReference type="ARBA" id="ARBA00023239"/>
    </source>
</evidence>
<dbReference type="Pfam" id="PF06094">
    <property type="entry name" value="GGACT"/>
    <property type="match status" value="1"/>
</dbReference>
<sequence>GLVLKVLSDLCPLTSDPMTLLFVYGTLKRGQPNHHRLLDPAHGSAVFVAPALTVQRFPLIIATEYNIPFLLNLPGDGNRIHGELYRIDASMLEFLDDFEGVPARYQRHPVELEVTGAGSEGLKVGGRMEAFIYTTTTFKPEWPALQRFESYDADGDHGLKYCYPEDRH</sequence>
<evidence type="ECO:0000256" key="2">
    <source>
        <dbReference type="ARBA" id="ARBA00008861"/>
    </source>
</evidence>
<reference evidence="7" key="2">
    <citation type="submission" date="2025-09" db="UniProtKB">
        <authorList>
            <consortium name="Ensembl"/>
        </authorList>
    </citation>
    <scope>IDENTIFICATION</scope>
</reference>
<evidence type="ECO:0000256" key="5">
    <source>
        <dbReference type="RuleBase" id="RU367036"/>
    </source>
</evidence>
<dbReference type="GO" id="GO:0005829">
    <property type="term" value="C:cytosol"/>
    <property type="evidence" value="ECO:0007669"/>
    <property type="project" value="TreeGrafter"/>
</dbReference>
<feature type="active site" description="Proton acceptor" evidence="4">
    <location>
        <position position="99"/>
    </location>
</feature>
<protein>
    <recommendedName>
        <fullName evidence="5">Gamma-glutamylaminecyclotransferase</fullName>
        <ecNumber evidence="5">4.3.2.8</ecNumber>
    </recommendedName>
</protein>
<dbReference type="InterPro" id="IPR013024">
    <property type="entry name" value="GGCT-like"/>
</dbReference>
<accession>A0A672J7R5</accession>
<dbReference type="InParanoid" id="A0A672J7R5"/>
<name>A0A672J7R5_SALFA</name>
<dbReference type="InterPro" id="IPR039126">
    <property type="entry name" value="GGACT"/>
</dbReference>
<proteinExistence type="inferred from homology"/>
<evidence type="ECO:0000256" key="1">
    <source>
        <dbReference type="ARBA" id="ARBA00001684"/>
    </source>
</evidence>
<comment type="catalytic activity">
    <reaction evidence="1 5">
        <text>epsilon-(gamma-L-glutamyl)-L-lysine = 5-oxo-L-proline + L-lysine</text>
        <dbReference type="Rhea" id="RHEA:16961"/>
        <dbReference type="ChEBI" id="CHEBI:32551"/>
        <dbReference type="ChEBI" id="CHEBI:58402"/>
        <dbReference type="ChEBI" id="CHEBI:133752"/>
        <dbReference type="EC" id="4.3.2.8"/>
    </reaction>
</comment>
<keyword evidence="8" id="KW-1185">Reference proteome</keyword>
<comment type="function">
    <text evidence="5">Catalyzes the formation of 5-oxo-L-proline from L-gamma-glutamyl-L-epsilon-lysine.</text>
</comment>
<dbReference type="GO" id="GO:0061929">
    <property type="term" value="F:gamma-glutamylaminecyclotransferase activity"/>
    <property type="evidence" value="ECO:0007669"/>
    <property type="project" value="UniProtKB-UniRule"/>
</dbReference>
<keyword evidence="3 5" id="KW-0456">Lyase</keyword>
<dbReference type="PANTHER" id="PTHR12510">
    <property type="entry name" value="TROPONIN C-AKIN-1 PROTEIN"/>
    <property type="match status" value="1"/>
</dbReference>
<dbReference type="OMA" id="EKVPTMY"/>
<evidence type="ECO:0000256" key="4">
    <source>
        <dbReference type="PIRSR" id="PIRSR639126-1"/>
    </source>
</evidence>
<dbReference type="FunCoup" id="A0A672J7R5">
    <property type="interactions" value="238"/>
</dbReference>